<dbReference type="InterPro" id="IPR000421">
    <property type="entry name" value="FA58C"/>
</dbReference>
<protein>
    <submittedName>
        <fullName evidence="6">Uncharacterized protein</fullName>
    </submittedName>
</protein>
<feature type="domain" description="Fibronectin type-III" evidence="5">
    <location>
        <begin position="437"/>
        <end position="533"/>
    </location>
</feature>
<keyword evidence="2" id="KW-0472">Membrane</keyword>
<dbReference type="Gene3D" id="2.60.120.260">
    <property type="entry name" value="Galactose-binding domain-like"/>
    <property type="match status" value="3"/>
</dbReference>
<dbReference type="PROSITE" id="PS51257">
    <property type="entry name" value="PROKAR_LIPOPROTEIN"/>
    <property type="match status" value="1"/>
</dbReference>
<feature type="signal peptide" evidence="3">
    <location>
        <begin position="1"/>
        <end position="24"/>
    </location>
</feature>
<evidence type="ECO:0000256" key="3">
    <source>
        <dbReference type="SAM" id="SignalP"/>
    </source>
</evidence>
<dbReference type="Pfam" id="PF00754">
    <property type="entry name" value="F5_F8_type_C"/>
    <property type="match status" value="3"/>
</dbReference>
<keyword evidence="7" id="KW-1185">Reference proteome</keyword>
<dbReference type="InterPro" id="IPR003961">
    <property type="entry name" value="FN3_dom"/>
</dbReference>
<dbReference type="SUPFAM" id="SSF49785">
    <property type="entry name" value="Galactose-binding domain-like"/>
    <property type="match status" value="3"/>
</dbReference>
<feature type="transmembrane region" description="Helical" evidence="2">
    <location>
        <begin position="690"/>
        <end position="714"/>
    </location>
</feature>
<dbReference type="Proteomes" id="UP000275408">
    <property type="component" value="Unassembled WGS sequence"/>
</dbReference>
<dbReference type="InterPro" id="IPR036116">
    <property type="entry name" value="FN3_sf"/>
</dbReference>
<dbReference type="Gene3D" id="2.60.40.10">
    <property type="entry name" value="Immunoglobulins"/>
    <property type="match status" value="2"/>
</dbReference>
<dbReference type="PROSITE" id="PS50853">
    <property type="entry name" value="FN3"/>
    <property type="match status" value="2"/>
</dbReference>
<dbReference type="Pfam" id="PF00041">
    <property type="entry name" value="fn3"/>
    <property type="match status" value="2"/>
</dbReference>
<dbReference type="SUPFAM" id="SSF49265">
    <property type="entry name" value="Fibronectin type III"/>
    <property type="match status" value="1"/>
</dbReference>
<dbReference type="FunFam" id="2.60.40.10:FF:000028">
    <property type="entry name" value="Neuronal cell adhesion molecule"/>
    <property type="match status" value="2"/>
</dbReference>
<dbReference type="CDD" id="cd00063">
    <property type="entry name" value="FN3"/>
    <property type="match status" value="2"/>
</dbReference>
<gene>
    <name evidence="6" type="ORF">pdam_00006099</name>
</gene>
<comment type="caution">
    <text evidence="6">The sequence shown here is derived from an EMBL/GenBank/DDBJ whole genome shotgun (WGS) entry which is preliminary data.</text>
</comment>
<evidence type="ECO:0000256" key="2">
    <source>
        <dbReference type="SAM" id="Phobius"/>
    </source>
</evidence>
<accession>A0A3M6TDU9</accession>
<feature type="domain" description="F5/8 type C" evidence="4">
    <location>
        <begin position="178"/>
        <end position="326"/>
    </location>
</feature>
<proteinExistence type="predicted"/>
<dbReference type="OrthoDB" id="2121828at2759"/>
<dbReference type="SMART" id="SM00231">
    <property type="entry name" value="FA58C"/>
    <property type="match status" value="3"/>
</dbReference>
<feature type="domain" description="Fibronectin type-III" evidence="5">
    <location>
        <begin position="335"/>
        <end position="432"/>
    </location>
</feature>
<dbReference type="FunFam" id="2.60.120.260:FF:000016">
    <property type="entry name" value="Contactin-associated protein-like 4 isoform 1"/>
    <property type="match status" value="2"/>
</dbReference>
<dbReference type="AlphaFoldDB" id="A0A3M6TDU9"/>
<keyword evidence="1" id="KW-0677">Repeat</keyword>
<dbReference type="PROSITE" id="PS50022">
    <property type="entry name" value="FA58C_3"/>
    <property type="match status" value="3"/>
</dbReference>
<organism evidence="6 7">
    <name type="scientific">Pocillopora damicornis</name>
    <name type="common">Cauliflower coral</name>
    <name type="synonym">Millepora damicornis</name>
    <dbReference type="NCBI Taxonomy" id="46731"/>
    <lineage>
        <taxon>Eukaryota</taxon>
        <taxon>Metazoa</taxon>
        <taxon>Cnidaria</taxon>
        <taxon>Anthozoa</taxon>
        <taxon>Hexacorallia</taxon>
        <taxon>Scleractinia</taxon>
        <taxon>Astrocoeniina</taxon>
        <taxon>Pocilloporidae</taxon>
        <taxon>Pocillopora</taxon>
    </lineage>
</organism>
<keyword evidence="2" id="KW-1133">Transmembrane helix</keyword>
<evidence type="ECO:0000259" key="5">
    <source>
        <dbReference type="PROSITE" id="PS50853"/>
    </source>
</evidence>
<evidence type="ECO:0000313" key="7">
    <source>
        <dbReference type="Proteomes" id="UP000275408"/>
    </source>
</evidence>
<dbReference type="SMART" id="SM00060">
    <property type="entry name" value="FN3"/>
    <property type="match status" value="2"/>
</dbReference>
<sequence>MSRFEHKLYFHVALLALIFVLASGGCVDLDLGIGSGTIPDNEMTASSEQSANTPAKNSRLNYASGSSWCARTSDTNPYLQIDLQTLHIICAVSTQGNSQGDQWVKTYTLQLSTDGTTWTDYSEGGQVKFLGGNDNRNSEMKHVVYGVLTRYLRFLPQTHWGEVCMRTEVFGVNQKPACVTEAIGLANYGGVPDRSFSALSHYDSRYIPSHGRLNGDIRGWAPETNANPDDYLQIDLLYEYVICAVATQGAKHIDEWTTWYKIQLSLDGTTFVTYRENNRDRIFRGNSNNYGIQKNNLQDFASAKFIRFQPTGYSGFKALRVEAFGMPLTKVPSQPPTAFKLNAISSTTIIASWKLPQVFARHGRNITGFKLFYKKKGSVRLPTTLLISSGSASSRNFTGLEKYTEYEFQILAFTSDGDGPKTPVKVERTKEDVPSQAPNSFIVTGVSSTIIQASWQLPPADSRHGIIRGFKLFYKKRYSTGSTTTLPINIGSILSTDVTGLENNTEYEFQVLAFTSAGDGPMSSPVLVKTLRHGCVEFYLGLENGEIPDNKINASSGRSSNTPAKNDRLNYTPGSLWCARTNDTNPYLQIDLQTLHIICAVSTQENSQGDQWVRNYKLQLSIDGENWTDYKEGEKVKVLQGNNDGNSNVKHVVYGVLTRYLRFLPQSHQGRVCMRTEAFGVKGKPSTYSIFPACVIALSCLVVVLLITICGLILHRRRAVPSEGEKPKKEVGFDGFDRSCDKQRRDQLASRSYTGLIPTPPNEQCHIPDDYKFFEEEAGTAAYYNVPIQKESNEKQNEDVYEDIGQFYN</sequence>
<evidence type="ECO:0000256" key="1">
    <source>
        <dbReference type="ARBA" id="ARBA00022737"/>
    </source>
</evidence>
<keyword evidence="2" id="KW-0812">Transmembrane</keyword>
<feature type="chain" id="PRO_5017952784" evidence="3">
    <location>
        <begin position="25"/>
        <end position="809"/>
    </location>
</feature>
<reference evidence="6 7" key="1">
    <citation type="journal article" date="2018" name="Sci. Rep.">
        <title>Comparative analysis of the Pocillopora damicornis genome highlights role of immune system in coral evolution.</title>
        <authorList>
            <person name="Cunning R."/>
            <person name="Bay R.A."/>
            <person name="Gillette P."/>
            <person name="Baker A.C."/>
            <person name="Traylor-Knowles N."/>
        </authorList>
    </citation>
    <scope>NUCLEOTIDE SEQUENCE [LARGE SCALE GENOMIC DNA]</scope>
    <source>
        <strain evidence="6">RSMAS</strain>
        <tissue evidence="6">Whole animal</tissue>
    </source>
</reference>
<dbReference type="EMBL" id="RCHS01003809">
    <property type="protein sequence ID" value="RMX39543.1"/>
    <property type="molecule type" value="Genomic_DNA"/>
</dbReference>
<keyword evidence="3" id="KW-0732">Signal</keyword>
<dbReference type="InterPro" id="IPR008979">
    <property type="entry name" value="Galactose-bd-like_sf"/>
</dbReference>
<dbReference type="PROSITE" id="PS01285">
    <property type="entry name" value="FA58C_1"/>
    <property type="match status" value="2"/>
</dbReference>
<name>A0A3M6TDU9_POCDA</name>
<feature type="domain" description="F5/8 type C" evidence="4">
    <location>
        <begin position="26"/>
        <end position="172"/>
    </location>
</feature>
<dbReference type="InterPro" id="IPR013783">
    <property type="entry name" value="Ig-like_fold"/>
</dbReference>
<dbReference type="CDD" id="cd00057">
    <property type="entry name" value="FA58C"/>
    <property type="match status" value="3"/>
</dbReference>
<feature type="domain" description="F5/8 type C" evidence="4">
    <location>
        <begin position="535"/>
        <end position="681"/>
    </location>
</feature>
<evidence type="ECO:0000313" key="6">
    <source>
        <dbReference type="EMBL" id="RMX39543.1"/>
    </source>
</evidence>
<dbReference type="PANTHER" id="PTHR24543">
    <property type="entry name" value="MULTICOPPER OXIDASE-RELATED"/>
    <property type="match status" value="1"/>
</dbReference>
<evidence type="ECO:0000259" key="4">
    <source>
        <dbReference type="PROSITE" id="PS50022"/>
    </source>
</evidence>